<feature type="non-terminal residue" evidence="2">
    <location>
        <position position="246"/>
    </location>
</feature>
<protein>
    <submittedName>
        <fullName evidence="2">Replication initiation factor domain-containing protein</fullName>
    </submittedName>
</protein>
<dbReference type="InterPro" id="IPR003491">
    <property type="entry name" value="REP-like_C"/>
</dbReference>
<organism evidence="2 3">
    <name type="scientific">Streptococcus vestibularis</name>
    <dbReference type="NCBI Taxonomy" id="1343"/>
    <lineage>
        <taxon>Bacteria</taxon>
        <taxon>Bacillati</taxon>
        <taxon>Bacillota</taxon>
        <taxon>Bacilli</taxon>
        <taxon>Lactobacillales</taxon>
        <taxon>Streptococcaceae</taxon>
        <taxon>Streptococcus</taxon>
    </lineage>
</organism>
<dbReference type="InterPro" id="IPR010982">
    <property type="entry name" value="Lambda_DNA-bd_dom_sf"/>
</dbReference>
<dbReference type="SUPFAM" id="SSF47413">
    <property type="entry name" value="lambda repressor-like DNA-binding domains"/>
    <property type="match status" value="1"/>
</dbReference>
<evidence type="ECO:0000259" key="1">
    <source>
        <dbReference type="PROSITE" id="PS50943"/>
    </source>
</evidence>
<dbReference type="InterPro" id="IPR001387">
    <property type="entry name" value="Cro/C1-type_HTH"/>
</dbReference>
<gene>
    <name evidence="2" type="ORF">KH901_08740</name>
</gene>
<comment type="caution">
    <text evidence="2">The sequence shown here is derived from an EMBL/GenBank/DDBJ whole genome shotgun (WGS) entry which is preliminary data.</text>
</comment>
<dbReference type="Pfam" id="PF18106">
    <property type="entry name" value="Rol_Rep_N"/>
    <property type="match status" value="1"/>
</dbReference>
<name>A0A943LYY4_STRVE</name>
<dbReference type="CDD" id="cd00093">
    <property type="entry name" value="HTH_XRE"/>
    <property type="match status" value="1"/>
</dbReference>
<reference evidence="2" key="1">
    <citation type="submission" date="2021-05" db="EMBL/GenBank/DDBJ databases">
        <title>Infant gut strain persistence is associated with maternal origin, phylogeny, and functional potential including surface adhesion and iron acquisition.</title>
        <authorList>
            <person name="Lou Y.C."/>
        </authorList>
    </citation>
    <scope>NUCLEOTIDE SEQUENCE</scope>
    <source>
        <strain evidence="2">L3_122_031G1_dasL3_122_031G1_maxbin2.maxbin.025s ta_sub</strain>
    </source>
</reference>
<dbReference type="InterPro" id="IPR040819">
    <property type="entry name" value="Rol_Rep_N"/>
</dbReference>
<dbReference type="Pfam" id="PF01381">
    <property type="entry name" value="HTH_3"/>
    <property type="match status" value="1"/>
</dbReference>
<dbReference type="EMBL" id="JAHAGS010000274">
    <property type="protein sequence ID" value="MBS6098505.1"/>
    <property type="molecule type" value="Genomic_DNA"/>
</dbReference>
<dbReference type="Gene3D" id="1.10.260.40">
    <property type="entry name" value="lambda repressor-like DNA-binding domains"/>
    <property type="match status" value="1"/>
</dbReference>
<accession>A0A943LYY4</accession>
<dbReference type="Pfam" id="PF02486">
    <property type="entry name" value="Rep_trans"/>
    <property type="match status" value="1"/>
</dbReference>
<dbReference type="GO" id="GO:0003677">
    <property type="term" value="F:DNA binding"/>
    <property type="evidence" value="ECO:0007669"/>
    <property type="project" value="InterPro"/>
</dbReference>
<keyword evidence="2" id="KW-0648">Protein biosynthesis</keyword>
<keyword evidence="2" id="KW-0396">Initiation factor</keyword>
<proteinExistence type="predicted"/>
<dbReference type="SMART" id="SM00530">
    <property type="entry name" value="HTH_XRE"/>
    <property type="match status" value="1"/>
</dbReference>
<evidence type="ECO:0000313" key="2">
    <source>
        <dbReference type="EMBL" id="MBS6098505.1"/>
    </source>
</evidence>
<dbReference type="PROSITE" id="PS50943">
    <property type="entry name" value="HTH_CROC1"/>
    <property type="match status" value="1"/>
</dbReference>
<evidence type="ECO:0000313" key="3">
    <source>
        <dbReference type="Proteomes" id="UP000703822"/>
    </source>
</evidence>
<dbReference type="Proteomes" id="UP000703822">
    <property type="component" value="Unassembled WGS sequence"/>
</dbReference>
<sequence>MEGFLLNEQTWLQHLKEKRLAYGLSQNRLAVATGITRQYLSDIETGKVKPSEDLQQSLWEALERFNPDAPLEMLFDYVRIRFPTTDVQQVVENILQLKLSYFLHEDYGFYSYSEHYALGDIFVLCSHELDKGVLVELKGRGCRQFESYLLAQQRSWYEFFMDVLVAGGVMKRLDLAINDKTGILNIPVLTEKCQQEECISVFRSFKSYRSGELVRKEEKECMGNTLYIGSLQSEVYFCIYEKDYEQ</sequence>
<dbReference type="GO" id="GO:0003743">
    <property type="term" value="F:translation initiation factor activity"/>
    <property type="evidence" value="ECO:0007669"/>
    <property type="project" value="UniProtKB-KW"/>
</dbReference>
<dbReference type="AlphaFoldDB" id="A0A943LYY4"/>
<feature type="domain" description="HTH cro/C1-type" evidence="1">
    <location>
        <begin position="15"/>
        <end position="71"/>
    </location>
</feature>